<sequence>AAIKKEKFSEYQTQRDDNSVKLSYYYKFTGGDYIAKNLTFGLRVRGKRKRKSEFSDLLSIEARILSLPPRGVRAIVFKDRIEISWNPAEKNIDQSSPAYFKGYNIYRAEEEGLHLRINSKLVNERKYDDKDFIIGKVYRYFVRASAAELPPFSESDDSEVVRILARDTFPPATPTGLVSIAAENFISLSWDENPEEDLGGYRVWRKMEGQEEYVLLTQQPIRENAYNDTAVEKNKRYYYAITAQDRLGNESPKSESVSEVIK</sequence>
<comment type="caution">
    <text evidence="2">The sequence shown here is derived from an EMBL/GenBank/DDBJ whole genome shotgun (WGS) entry which is preliminary data.</text>
</comment>
<dbReference type="InterPro" id="IPR013783">
    <property type="entry name" value="Ig-like_fold"/>
</dbReference>
<feature type="domain" description="Fibronectin type-III" evidence="1">
    <location>
        <begin position="170"/>
        <end position="262"/>
    </location>
</feature>
<gene>
    <name evidence="2" type="ORF">S01H1_49279</name>
</gene>
<evidence type="ECO:0000259" key="1">
    <source>
        <dbReference type="PROSITE" id="PS50853"/>
    </source>
</evidence>
<protein>
    <recommendedName>
        <fullName evidence="1">Fibronectin type-III domain-containing protein</fullName>
    </recommendedName>
</protein>
<feature type="non-terminal residue" evidence="2">
    <location>
        <position position="1"/>
    </location>
</feature>
<evidence type="ECO:0000313" key="2">
    <source>
        <dbReference type="EMBL" id="GAG20963.1"/>
    </source>
</evidence>
<dbReference type="AlphaFoldDB" id="X0W8R5"/>
<organism evidence="2">
    <name type="scientific">marine sediment metagenome</name>
    <dbReference type="NCBI Taxonomy" id="412755"/>
    <lineage>
        <taxon>unclassified sequences</taxon>
        <taxon>metagenomes</taxon>
        <taxon>ecological metagenomes</taxon>
    </lineage>
</organism>
<reference evidence="2" key="1">
    <citation type="journal article" date="2014" name="Front. Microbiol.">
        <title>High frequency of phylogenetically diverse reductive dehalogenase-homologous genes in deep subseafloor sedimentary metagenomes.</title>
        <authorList>
            <person name="Kawai M."/>
            <person name="Futagami T."/>
            <person name="Toyoda A."/>
            <person name="Takaki Y."/>
            <person name="Nishi S."/>
            <person name="Hori S."/>
            <person name="Arai W."/>
            <person name="Tsubouchi T."/>
            <person name="Morono Y."/>
            <person name="Uchiyama I."/>
            <person name="Ito T."/>
            <person name="Fujiyama A."/>
            <person name="Inagaki F."/>
            <person name="Takami H."/>
        </authorList>
    </citation>
    <scope>NUCLEOTIDE SEQUENCE</scope>
    <source>
        <strain evidence="2">Expedition CK06-06</strain>
    </source>
</reference>
<dbReference type="Gene3D" id="2.60.40.10">
    <property type="entry name" value="Immunoglobulins"/>
    <property type="match status" value="2"/>
</dbReference>
<dbReference type="PROSITE" id="PS50853">
    <property type="entry name" value="FN3"/>
    <property type="match status" value="1"/>
</dbReference>
<name>X0W8R5_9ZZZZ</name>
<dbReference type="InterPro" id="IPR036116">
    <property type="entry name" value="FN3_sf"/>
</dbReference>
<dbReference type="EMBL" id="BARS01031687">
    <property type="protein sequence ID" value="GAG20963.1"/>
    <property type="molecule type" value="Genomic_DNA"/>
</dbReference>
<feature type="non-terminal residue" evidence="2">
    <location>
        <position position="262"/>
    </location>
</feature>
<proteinExistence type="predicted"/>
<dbReference type="SUPFAM" id="SSF49265">
    <property type="entry name" value="Fibronectin type III"/>
    <property type="match status" value="2"/>
</dbReference>
<accession>X0W8R5</accession>
<dbReference type="InterPro" id="IPR003961">
    <property type="entry name" value="FN3_dom"/>
</dbReference>
<dbReference type="CDD" id="cd00063">
    <property type="entry name" value="FN3"/>
    <property type="match status" value="2"/>
</dbReference>